<dbReference type="OrthoDB" id="1491115at2"/>
<sequence>MTLSAIPVEPIHRSHARRAEEEPAERRAAGKKLRESVPRKAHASWQAPVGRRDPVDLLVETSAGRVKELLPIRYGRMMSSPFAFYRGGAALMAADLGGTPSTGIRVQACGDCHLVNFGGFATPERRIVFDINDFDETLPAPWEWDLKRLVTSVVIASQHNGFDAADVREAALMTARSYRRHMLAFSELKTLDQWYLSIDAEDLIDSIPSNKRREGIAKRIERAEEKGLHADPIPKLTEVLNGERVIKDSPPLIFHPQEMQRPEFEQFFLDSFESYRNTLRPDRRELIDRFHVQDYAIKVVGVGSVGTRCGIVLMMAADDDPLFLQIKEACASVLAPYAGRSLFDNHGERVVQGQRLMQAASDLFLGWSVGPKGHHFYVRQLRDVKIKPLVDAFNPTRMKYYGGACGWALARAHTKSGDAASIAGYLGKSERIDEAMVDFGVAYARQNEADHQELLRAIREGKIEARPD</sequence>
<evidence type="ECO:0000313" key="2">
    <source>
        <dbReference type="EMBL" id="AKU96042.1"/>
    </source>
</evidence>
<dbReference type="EMBL" id="CP012333">
    <property type="protein sequence ID" value="AKU96042.1"/>
    <property type="molecule type" value="Genomic_DNA"/>
</dbReference>
<protein>
    <recommendedName>
        <fullName evidence="4">DUF2252 domain-containing protein</fullName>
    </recommendedName>
</protein>
<dbReference type="PANTHER" id="PTHR39441:SF1">
    <property type="entry name" value="DUF2252 DOMAIN-CONTAINING PROTEIN"/>
    <property type="match status" value="1"/>
</dbReference>
<keyword evidence="3" id="KW-1185">Reference proteome</keyword>
<dbReference type="Proteomes" id="UP000064967">
    <property type="component" value="Chromosome"/>
</dbReference>
<dbReference type="Pfam" id="PF10009">
    <property type="entry name" value="DUF2252"/>
    <property type="match status" value="1"/>
</dbReference>
<feature type="compositionally biased region" description="Basic and acidic residues" evidence="1">
    <location>
        <begin position="17"/>
        <end position="38"/>
    </location>
</feature>
<evidence type="ECO:0000256" key="1">
    <source>
        <dbReference type="SAM" id="MobiDB-lite"/>
    </source>
</evidence>
<dbReference type="RefSeq" id="WP_146647393.1">
    <property type="nucleotide sequence ID" value="NZ_CP012333.1"/>
</dbReference>
<dbReference type="PATRIC" id="fig|1391654.3.peg.2741"/>
<reference evidence="2 3" key="1">
    <citation type="submission" date="2015-08" db="EMBL/GenBank/DDBJ databases">
        <authorList>
            <person name="Babu N.S."/>
            <person name="Beckwith C.J."/>
            <person name="Beseler K.G."/>
            <person name="Brison A."/>
            <person name="Carone J.V."/>
            <person name="Caskin T.P."/>
            <person name="Diamond M."/>
            <person name="Durham M.E."/>
            <person name="Foxe J.M."/>
            <person name="Go M."/>
            <person name="Henderson B.A."/>
            <person name="Jones I.B."/>
            <person name="McGettigan J.A."/>
            <person name="Micheletti S.J."/>
            <person name="Nasrallah M.E."/>
            <person name="Ortiz D."/>
            <person name="Piller C.R."/>
            <person name="Privatt S.R."/>
            <person name="Schneider S.L."/>
            <person name="Sharp S."/>
            <person name="Smith T.C."/>
            <person name="Stanton J.D."/>
            <person name="Ullery H.E."/>
            <person name="Wilson R.J."/>
            <person name="Serrano M.G."/>
            <person name="Buck G."/>
            <person name="Lee V."/>
            <person name="Wang Y."/>
            <person name="Carvalho R."/>
            <person name="Voegtly L."/>
            <person name="Shi R."/>
            <person name="Duckworth R."/>
            <person name="Johnson A."/>
            <person name="Loviza R."/>
            <person name="Walstead R."/>
            <person name="Shah Z."/>
            <person name="Kiflezghi M."/>
            <person name="Wade K."/>
            <person name="Ball S.L."/>
            <person name="Bradley K.W."/>
            <person name="Asai D.J."/>
            <person name="Bowman C.A."/>
            <person name="Russell D.A."/>
            <person name="Pope W.H."/>
            <person name="Jacobs-Sera D."/>
            <person name="Hendrix R.W."/>
            <person name="Hatfull G.F."/>
        </authorList>
    </citation>
    <scope>NUCLEOTIDE SEQUENCE [LARGE SCALE GENOMIC DNA]</scope>
    <source>
        <strain evidence="2 3">DSM 27648</strain>
    </source>
</reference>
<dbReference type="InterPro" id="IPR018721">
    <property type="entry name" value="DUF2252"/>
</dbReference>
<feature type="region of interest" description="Disordered" evidence="1">
    <location>
        <begin position="1"/>
        <end position="45"/>
    </location>
</feature>
<dbReference type="KEGG" id="llu:AKJ09_02706"/>
<evidence type="ECO:0008006" key="4">
    <source>
        <dbReference type="Google" id="ProtNLM"/>
    </source>
</evidence>
<organism evidence="2 3">
    <name type="scientific">Labilithrix luteola</name>
    <dbReference type="NCBI Taxonomy" id="1391654"/>
    <lineage>
        <taxon>Bacteria</taxon>
        <taxon>Pseudomonadati</taxon>
        <taxon>Myxococcota</taxon>
        <taxon>Polyangia</taxon>
        <taxon>Polyangiales</taxon>
        <taxon>Labilitrichaceae</taxon>
        <taxon>Labilithrix</taxon>
    </lineage>
</organism>
<evidence type="ECO:0000313" key="3">
    <source>
        <dbReference type="Proteomes" id="UP000064967"/>
    </source>
</evidence>
<dbReference type="AlphaFoldDB" id="A0A0K1PR94"/>
<dbReference type="STRING" id="1391654.AKJ09_02706"/>
<name>A0A0K1PR94_9BACT</name>
<gene>
    <name evidence="2" type="ORF">AKJ09_02706</name>
</gene>
<dbReference type="PANTHER" id="PTHR39441">
    <property type="entry name" value="DUF2252 DOMAIN-CONTAINING PROTEIN"/>
    <property type="match status" value="1"/>
</dbReference>
<proteinExistence type="predicted"/>
<accession>A0A0K1PR94</accession>